<accession>G5GN08</accession>
<dbReference type="eggNOG" id="COG1846">
    <property type="taxonomic scope" value="Bacteria"/>
</dbReference>
<sequence>MLREELGLEIRYASWEKAKKLPLFLRANYQFYRAEIESSSCILIEPESTLVSVTTLRKHIAQVELFAQLPVVLVFDRISESRRGALIKYKIPFIVRGKMSYLPFIGTYMVPGERLQPVNHFLLATQITFFYCLYVSAQRVPQAVLSDWLPFSAMTMSRVAKQLVESKLFRRHREGLRVILRRTDEPNVLFERAHVFLRSPVHSIGYADRTVLTPDFFLAGESALSEYSWLNPPSCDIYAVYRRDCPIELQEELVDEERQVRVELWRYAPHILSRDGCVDPLSLALSLRENTDERVDQAIEEMLDDVWEGRYDSGTFDI</sequence>
<keyword evidence="2" id="KW-1185">Reference proteome</keyword>
<dbReference type="OrthoDB" id="2004745at2"/>
<proteinExistence type="predicted"/>
<dbReference type="RefSeq" id="WP_006692089.1">
    <property type="nucleotide sequence ID" value="NZ_JH376798.1"/>
</dbReference>
<name>G5GN08_9FIRM</name>
<evidence type="ECO:0008006" key="3">
    <source>
        <dbReference type="Google" id="ProtNLM"/>
    </source>
</evidence>
<organism evidence="1 2">
    <name type="scientific">Selenomonas infelix ATCC 43532</name>
    <dbReference type="NCBI Taxonomy" id="679201"/>
    <lineage>
        <taxon>Bacteria</taxon>
        <taxon>Bacillati</taxon>
        <taxon>Bacillota</taxon>
        <taxon>Negativicutes</taxon>
        <taxon>Selenomonadales</taxon>
        <taxon>Selenomonadaceae</taxon>
        <taxon>Selenomonas</taxon>
    </lineage>
</organism>
<evidence type="ECO:0000313" key="1">
    <source>
        <dbReference type="EMBL" id="EHG21669.1"/>
    </source>
</evidence>
<protein>
    <recommendedName>
        <fullName evidence="3">MarR family transcriptional regulator</fullName>
    </recommendedName>
</protein>
<comment type="caution">
    <text evidence="1">The sequence shown here is derived from an EMBL/GenBank/DDBJ whole genome shotgun (WGS) entry which is preliminary data.</text>
</comment>
<dbReference type="PATRIC" id="fig|679201.3.peg.643"/>
<dbReference type="Proteomes" id="UP000004129">
    <property type="component" value="Unassembled WGS sequence"/>
</dbReference>
<dbReference type="STRING" id="679201.HMPREF9334_00639"/>
<evidence type="ECO:0000313" key="2">
    <source>
        <dbReference type="Proteomes" id="UP000004129"/>
    </source>
</evidence>
<dbReference type="AlphaFoldDB" id="G5GN08"/>
<dbReference type="EMBL" id="ACZM01000005">
    <property type="protein sequence ID" value="EHG21669.1"/>
    <property type="molecule type" value="Genomic_DNA"/>
</dbReference>
<dbReference type="HOGENOM" id="CLU_070332_0_0_9"/>
<reference evidence="1 2" key="1">
    <citation type="submission" date="2011-08" db="EMBL/GenBank/DDBJ databases">
        <title>The Genome Sequence of Selenomonas infelix ATCC 43532.</title>
        <authorList>
            <consortium name="The Broad Institute Genome Sequencing Platform"/>
            <person name="Earl A."/>
            <person name="Ward D."/>
            <person name="Feldgarden M."/>
            <person name="Gevers D."/>
            <person name="Izard J."/>
            <person name="Blanton J.M."/>
            <person name="Baranova O.V."/>
            <person name="Dewhirst F.E."/>
            <person name="Young S.K."/>
            <person name="Zeng Q."/>
            <person name="Gargeya S."/>
            <person name="Fitzgerald M."/>
            <person name="Haas B."/>
            <person name="Abouelleil A."/>
            <person name="Alvarado L."/>
            <person name="Arachchi H.M."/>
            <person name="Berlin A."/>
            <person name="Brown A."/>
            <person name="Chapman S.B."/>
            <person name="Chen Z."/>
            <person name="Dunbar C."/>
            <person name="Freedman E."/>
            <person name="Gearin G."/>
            <person name="Gellesch M."/>
            <person name="Goldberg J."/>
            <person name="Griggs A."/>
            <person name="Gujja S."/>
            <person name="Heiman D."/>
            <person name="Howarth C."/>
            <person name="Larson L."/>
            <person name="Lui A."/>
            <person name="MacDonald P.J.P."/>
            <person name="Montmayeur A."/>
            <person name="Murphy C."/>
            <person name="Neiman D."/>
            <person name="Pearson M."/>
            <person name="Priest M."/>
            <person name="Roberts A."/>
            <person name="Saif S."/>
            <person name="Shea T."/>
            <person name="Shenoy N."/>
            <person name="Sisk P."/>
            <person name="Stolte C."/>
            <person name="Sykes S."/>
            <person name="Wortman J."/>
            <person name="Nusbaum C."/>
            <person name="Birren B."/>
        </authorList>
    </citation>
    <scope>NUCLEOTIDE SEQUENCE [LARGE SCALE GENOMIC DNA]</scope>
    <source>
        <strain evidence="1 2">ATCC 43532</strain>
    </source>
</reference>
<gene>
    <name evidence="1" type="ORF">HMPREF9334_00639</name>
</gene>